<evidence type="ECO:0000313" key="2">
    <source>
        <dbReference type="EMBL" id="OEU17318.1"/>
    </source>
</evidence>
<keyword evidence="3" id="KW-1185">Reference proteome</keyword>
<dbReference type="AlphaFoldDB" id="A0A1E7FGL3"/>
<accession>A0A1E7FGL3</accession>
<organism evidence="2 3">
    <name type="scientific">Fragilariopsis cylindrus CCMP1102</name>
    <dbReference type="NCBI Taxonomy" id="635003"/>
    <lineage>
        <taxon>Eukaryota</taxon>
        <taxon>Sar</taxon>
        <taxon>Stramenopiles</taxon>
        <taxon>Ochrophyta</taxon>
        <taxon>Bacillariophyta</taxon>
        <taxon>Bacillariophyceae</taxon>
        <taxon>Bacillariophycidae</taxon>
        <taxon>Bacillariales</taxon>
        <taxon>Bacillariaceae</taxon>
        <taxon>Fragilariopsis</taxon>
    </lineage>
</organism>
<evidence type="ECO:0000313" key="3">
    <source>
        <dbReference type="Proteomes" id="UP000095751"/>
    </source>
</evidence>
<dbReference type="EMBL" id="KV784357">
    <property type="protein sequence ID" value="OEU17318.1"/>
    <property type="molecule type" value="Genomic_DNA"/>
</dbReference>
<reference evidence="2 3" key="1">
    <citation type="submission" date="2016-09" db="EMBL/GenBank/DDBJ databases">
        <title>Extensive genetic diversity and differential bi-allelic expression allows diatom success in the polar Southern Ocean.</title>
        <authorList>
            <consortium name="DOE Joint Genome Institute"/>
            <person name="Mock T."/>
            <person name="Otillar R.P."/>
            <person name="Strauss J."/>
            <person name="Dupont C."/>
            <person name="Frickenhaus S."/>
            <person name="Maumus F."/>
            <person name="Mcmullan M."/>
            <person name="Sanges R."/>
            <person name="Schmutz J."/>
            <person name="Toseland A."/>
            <person name="Valas R."/>
            <person name="Veluchamy A."/>
            <person name="Ward B.J."/>
            <person name="Allen A."/>
            <person name="Barry K."/>
            <person name="Falciatore A."/>
            <person name="Ferrante M."/>
            <person name="Fortunato A.E."/>
            <person name="Gloeckner G."/>
            <person name="Gruber A."/>
            <person name="Hipkin R."/>
            <person name="Janech M."/>
            <person name="Kroth P."/>
            <person name="Leese F."/>
            <person name="Lindquist E."/>
            <person name="Lyon B.R."/>
            <person name="Martin J."/>
            <person name="Mayer C."/>
            <person name="Parker M."/>
            <person name="Quesneville H."/>
            <person name="Raymond J."/>
            <person name="Uhlig C."/>
            <person name="Valentin K.U."/>
            <person name="Worden A.Z."/>
            <person name="Armbrust E.V."/>
            <person name="Bowler C."/>
            <person name="Green B."/>
            <person name="Moulton V."/>
            <person name="Van Oosterhout C."/>
            <person name="Grigoriev I."/>
        </authorList>
    </citation>
    <scope>NUCLEOTIDE SEQUENCE [LARGE SCALE GENOMIC DNA]</scope>
    <source>
        <strain evidence="2 3">CCMP1102</strain>
    </source>
</reference>
<feature type="chain" id="PRO_5009193066" evidence="1">
    <location>
        <begin position="28"/>
        <end position="217"/>
    </location>
</feature>
<proteinExistence type="predicted"/>
<protein>
    <submittedName>
        <fullName evidence="2">Uncharacterized protein</fullName>
    </submittedName>
</protein>
<keyword evidence="1" id="KW-0732">Signal</keyword>
<evidence type="ECO:0000256" key="1">
    <source>
        <dbReference type="SAM" id="SignalP"/>
    </source>
</evidence>
<feature type="signal peptide" evidence="1">
    <location>
        <begin position="1"/>
        <end position="27"/>
    </location>
</feature>
<dbReference type="InParanoid" id="A0A1E7FGL3"/>
<name>A0A1E7FGL3_9STRA</name>
<dbReference type="KEGG" id="fcy:FRACYDRAFT_237728"/>
<dbReference type="Proteomes" id="UP000095751">
    <property type="component" value="Unassembled WGS sequence"/>
</dbReference>
<gene>
    <name evidence="2" type="ORF">FRACYDRAFT_237728</name>
</gene>
<sequence>MAANMMNCCSPFIRVVLLFLAIPGIRTNGQQFVSNMTWPTACGSTMARDSDGSPCDSFCGTDGSVGQYRSTYDEGAGGYQYQVCACNASVGSNVDSVTINFRTDTEEACKYDEVYIDLPNTSNETCSDAGLDEFNATRCSEYCNDVVFKDYIDLNDVDGGYKGNVTGGCRCFWGGVAIDACSKSIEESGGIKMVGFLTTATAIVSVITAFATMEIVI</sequence>